<keyword evidence="6" id="KW-1185">Reference proteome</keyword>
<dbReference type="InterPro" id="IPR051959">
    <property type="entry name" value="PAK1-Kinase_Regulator"/>
</dbReference>
<dbReference type="PROSITE" id="PS00678">
    <property type="entry name" value="WD_REPEATS_1"/>
    <property type="match status" value="1"/>
</dbReference>
<dbReference type="EMBL" id="CP115613">
    <property type="protein sequence ID" value="WBW75337.1"/>
    <property type="molecule type" value="Genomic_DNA"/>
</dbReference>
<dbReference type="KEGG" id="som:SOMG_04334"/>
<evidence type="ECO:0000256" key="4">
    <source>
        <dbReference type="SAM" id="MobiDB-lite"/>
    </source>
</evidence>
<organism evidence="5 6">
    <name type="scientific">Schizosaccharomyces osmophilus</name>
    <dbReference type="NCBI Taxonomy" id="2545709"/>
    <lineage>
        <taxon>Eukaryota</taxon>
        <taxon>Fungi</taxon>
        <taxon>Dikarya</taxon>
        <taxon>Ascomycota</taxon>
        <taxon>Taphrinomycotina</taxon>
        <taxon>Schizosaccharomycetes</taxon>
        <taxon>Schizosaccharomycetales</taxon>
        <taxon>Schizosaccharomycetaceae</taxon>
        <taxon>Schizosaccharomyces</taxon>
    </lineage>
</organism>
<dbReference type="GO" id="GO:0004860">
    <property type="term" value="F:protein kinase inhibitor activity"/>
    <property type="evidence" value="ECO:0007669"/>
    <property type="project" value="UniProtKB-KW"/>
</dbReference>
<accession>A0AAE9WFC6</accession>
<feature type="region of interest" description="Disordered" evidence="4">
    <location>
        <begin position="300"/>
        <end position="338"/>
    </location>
</feature>
<dbReference type="AlphaFoldDB" id="A0AAE9WFC6"/>
<dbReference type="PANTHER" id="PTHR44675">
    <property type="entry name" value="PAK1 INTERACTING PROTEIN 1"/>
    <property type="match status" value="1"/>
</dbReference>
<evidence type="ECO:0000313" key="6">
    <source>
        <dbReference type="Proteomes" id="UP001212411"/>
    </source>
</evidence>
<name>A0AAE9WFC6_9SCHI</name>
<feature type="repeat" description="WD" evidence="3">
    <location>
        <begin position="116"/>
        <end position="149"/>
    </location>
</feature>
<dbReference type="PROSITE" id="PS50082">
    <property type="entry name" value="WD_REPEATS_2"/>
    <property type="match status" value="2"/>
</dbReference>
<dbReference type="InterPro" id="IPR015943">
    <property type="entry name" value="WD40/YVTN_repeat-like_dom_sf"/>
</dbReference>
<dbReference type="SUPFAM" id="SSF50978">
    <property type="entry name" value="WD40 repeat-like"/>
    <property type="match status" value="1"/>
</dbReference>
<evidence type="ECO:0000313" key="5">
    <source>
        <dbReference type="EMBL" id="WBW75337.1"/>
    </source>
</evidence>
<feature type="repeat" description="WD" evidence="3">
    <location>
        <begin position="235"/>
        <end position="265"/>
    </location>
</feature>
<gene>
    <name evidence="5" type="primary">skb15</name>
    <name evidence="5" type="ORF">SOMG_04334</name>
</gene>
<feature type="compositionally biased region" description="Basic residues" evidence="4">
    <location>
        <begin position="328"/>
        <end position="338"/>
    </location>
</feature>
<dbReference type="PROSITE" id="PS50294">
    <property type="entry name" value="WD_REPEATS_REGION"/>
    <property type="match status" value="1"/>
</dbReference>
<evidence type="ECO:0000256" key="3">
    <source>
        <dbReference type="PROSITE-ProRule" id="PRU00221"/>
    </source>
</evidence>
<proteinExistence type="predicted"/>
<reference evidence="5 6" key="1">
    <citation type="journal article" date="2023" name="G3 (Bethesda)">
        <title>A high-quality reference genome for the fission yeast Schizosaccharomyces osmophilus.</title>
        <authorList>
            <person name="Jia G.S."/>
            <person name="Zhang W.C."/>
            <person name="Liang Y."/>
            <person name="Liu X.H."/>
            <person name="Rhind N."/>
            <person name="Pidoux A."/>
            <person name="Brysch-Herzberg M."/>
            <person name="Du L.L."/>
        </authorList>
    </citation>
    <scope>NUCLEOTIDE SEQUENCE [LARGE SCALE GENOMIC DNA]</scope>
    <source>
        <strain evidence="5 6">CBS 15793</strain>
    </source>
</reference>
<dbReference type="Gene3D" id="2.130.10.10">
    <property type="entry name" value="YVTN repeat-like/Quinoprotein amine dehydrogenase"/>
    <property type="match status" value="2"/>
</dbReference>
<evidence type="ECO:0000256" key="1">
    <source>
        <dbReference type="ARBA" id="ARBA00022574"/>
    </source>
</evidence>
<keyword evidence="5" id="KW-0649">Protein kinase inhibitor</keyword>
<evidence type="ECO:0000256" key="2">
    <source>
        <dbReference type="ARBA" id="ARBA00022737"/>
    </source>
</evidence>
<keyword evidence="2" id="KW-0677">Repeat</keyword>
<dbReference type="PANTHER" id="PTHR44675:SF1">
    <property type="entry name" value="P21-ACTIVATED PROTEIN KINASE-INTERACTING PROTEIN 1"/>
    <property type="match status" value="1"/>
</dbReference>
<dbReference type="InterPro" id="IPR019775">
    <property type="entry name" value="WD40_repeat_CS"/>
</dbReference>
<dbReference type="Pfam" id="PF00400">
    <property type="entry name" value="WD40"/>
    <property type="match status" value="3"/>
</dbReference>
<feature type="compositionally biased region" description="Acidic residues" evidence="4">
    <location>
        <begin position="305"/>
        <end position="321"/>
    </location>
</feature>
<dbReference type="RefSeq" id="XP_056039580.1">
    <property type="nucleotide sequence ID" value="XM_056183121.1"/>
</dbReference>
<dbReference type="GeneID" id="80877810"/>
<dbReference type="SMART" id="SM00320">
    <property type="entry name" value="WD40"/>
    <property type="match status" value="4"/>
</dbReference>
<dbReference type="InterPro" id="IPR036322">
    <property type="entry name" value="WD40_repeat_dom_sf"/>
</dbReference>
<dbReference type="InterPro" id="IPR001680">
    <property type="entry name" value="WD40_rpt"/>
</dbReference>
<protein>
    <submittedName>
        <fullName evidence="5">P21 activated protein kinase inhibitor Skb15</fullName>
    </submittedName>
</protein>
<dbReference type="Proteomes" id="UP001212411">
    <property type="component" value="Chromosome 3"/>
</dbReference>
<sequence length="338" mass="37070">MLRIVIGTYSHLMYGVDADLKLKESKPLWLFEAHDSALTALATNGLQLASTSSDETIKIYDHSRNIQIADLAIPTDLPNAISRNLCFTRKHLLACHDNGQITMWSRDSWLLVHTLKSSSQKGISGIAVHPSEKLAFSVGGDSKLRLWDLIRGKGGKILPLSFIPEGILFLNDSSFVVMSRRGLEGFKLDLSSVFSYQSSTQLNCLCLFQSNLIVGCDNGSLKVFDVHTGDLINEFAAHEKRVKAIYATSDNLVSASSDGSVHVWDKTFNKVMELQAPEGNRITCIVAMESAVNGPVIDAANINEESNESESDSESSDSLDESTEKATSSKRTKRARVE</sequence>
<keyword evidence="1 3" id="KW-0853">WD repeat</keyword>